<name>A0A2K9Z2V8_RHILE</name>
<reference evidence="1 2" key="1">
    <citation type="submission" date="2017-11" db="EMBL/GenBank/DDBJ databases">
        <title>Complete genome of Rhizobium leguminosarum Norway, an ineffective micro-symbiont.</title>
        <authorList>
            <person name="Hoffrichter A."/>
            <person name="Liang J."/>
            <person name="Brachmann A."/>
            <person name="Marin M."/>
        </authorList>
    </citation>
    <scope>NUCLEOTIDE SEQUENCE [LARGE SCALE GENOMIC DNA]</scope>
    <source>
        <strain evidence="1 2">Norway</strain>
    </source>
</reference>
<dbReference type="Proteomes" id="UP000238523">
    <property type="component" value="Chromosome"/>
</dbReference>
<dbReference type="EMBL" id="CP025012">
    <property type="protein sequence ID" value="AUW42565.1"/>
    <property type="molecule type" value="Genomic_DNA"/>
</dbReference>
<dbReference type="AlphaFoldDB" id="A0A2K9Z2V8"/>
<accession>A0A2K9Z2V8</accession>
<evidence type="ECO:0000313" key="1">
    <source>
        <dbReference type="EMBL" id="AUW42565.1"/>
    </source>
</evidence>
<protein>
    <submittedName>
        <fullName evidence="1">Uncharacterized protein</fullName>
    </submittedName>
</protein>
<sequence length="67" mass="7667">MRNGLSSTLLVRRARISDGMIPFCVWLGFDAKICREHPAKGLRQLLYQGVADTFVWWHVRHSAEATP</sequence>
<organism evidence="1 2">
    <name type="scientific">Rhizobium leguminosarum</name>
    <dbReference type="NCBI Taxonomy" id="384"/>
    <lineage>
        <taxon>Bacteria</taxon>
        <taxon>Pseudomonadati</taxon>
        <taxon>Pseudomonadota</taxon>
        <taxon>Alphaproteobacteria</taxon>
        <taxon>Hyphomicrobiales</taxon>
        <taxon>Rhizobiaceae</taxon>
        <taxon>Rhizobium/Agrobacterium group</taxon>
        <taxon>Rhizobium</taxon>
    </lineage>
</organism>
<gene>
    <name evidence="1" type="ORF">CUJ84_Chr002201</name>
</gene>
<proteinExistence type="predicted"/>
<evidence type="ECO:0000313" key="2">
    <source>
        <dbReference type="Proteomes" id="UP000238523"/>
    </source>
</evidence>